<accession>A0A3N4GQ70</accession>
<sequence length="411" mass="45512">MERWILMNFEITSGVKTEALKVVAYGPEGVGKSSFAAQFPDPLFIDTEESTTHMNVNRLPNPTSFTMLMEELVFVIQNKPCATLIVDTADWAQTLAEKQVLAENSWKSIESPGYGAGYVAVREKWTKFLDKLSDVREQGINVVLTAHSEIKKFEDPTDLGAYDRYELKLSKRSNGHIAGVTKEWADMVLFLNYDVTVVKREGMGNKYAAQGGQRKIYTEHSPQYDAKNRFGLAPSLPLDYSSIAHVVPNLNQDNTPQQQVQTEPVTQPAQQTVAPTQAESAPDPFASQAIQKTPEQIAAVNEQVDTAFGIQHHQALPKELTDLMNANDVSDDEIRGVMGVRGHFPINTPFENIANSTPEYFTGGLASNWDGVMEVVHQIRANPQVLIDLFVKVNDANPSETVSNMDIRVGG</sequence>
<dbReference type="InterPro" id="IPR027417">
    <property type="entry name" value="P-loop_NTPase"/>
</dbReference>
<proteinExistence type="predicted"/>
<dbReference type="SUPFAM" id="SSF52540">
    <property type="entry name" value="P-loop containing nucleoside triphosphate hydrolases"/>
    <property type="match status" value="1"/>
</dbReference>
<protein>
    <submittedName>
        <fullName evidence="2">ATP-binding protein</fullName>
    </submittedName>
</protein>
<keyword evidence="2" id="KW-0547">Nucleotide-binding</keyword>
<feature type="region of interest" description="Disordered" evidence="1">
    <location>
        <begin position="253"/>
        <end position="281"/>
    </location>
</feature>
<dbReference type="Pfam" id="PF13479">
    <property type="entry name" value="AAA_24"/>
    <property type="match status" value="1"/>
</dbReference>
<comment type="caution">
    <text evidence="2">The sequence shown here is derived from an EMBL/GenBank/DDBJ whole genome shotgun (WGS) entry which is preliminary data.</text>
</comment>
<feature type="compositionally biased region" description="Low complexity" evidence="1">
    <location>
        <begin position="255"/>
        <end position="278"/>
    </location>
</feature>
<name>A0A3N4GQ70_9LACT</name>
<evidence type="ECO:0000313" key="2">
    <source>
        <dbReference type="EMBL" id="RPA65059.1"/>
    </source>
</evidence>
<keyword evidence="3" id="KW-1185">Reference proteome</keyword>
<evidence type="ECO:0000256" key="1">
    <source>
        <dbReference type="SAM" id="MobiDB-lite"/>
    </source>
</evidence>
<gene>
    <name evidence="2" type="ORF">EF384_01225</name>
</gene>
<evidence type="ECO:0000313" key="3">
    <source>
        <dbReference type="Proteomes" id="UP000273977"/>
    </source>
</evidence>
<keyword evidence="2" id="KW-0067">ATP-binding</keyword>
<organism evidence="2 3">
    <name type="scientific">Aerococcus agrisoli</name>
    <dbReference type="NCBI Taxonomy" id="2487350"/>
    <lineage>
        <taxon>Bacteria</taxon>
        <taxon>Bacillati</taxon>
        <taxon>Bacillota</taxon>
        <taxon>Bacilli</taxon>
        <taxon>Lactobacillales</taxon>
        <taxon>Aerococcaceae</taxon>
        <taxon>Aerococcus</taxon>
    </lineage>
</organism>
<reference evidence="2 3" key="1">
    <citation type="submission" date="2018-11" db="EMBL/GenBank/DDBJ databases">
        <title>Aerococcus sp. SJQ22, whole genome shotgun sequence.</title>
        <authorList>
            <person name="Sun L."/>
            <person name="Gao X."/>
            <person name="Chen W."/>
            <person name="Huang K."/>
        </authorList>
    </citation>
    <scope>NUCLEOTIDE SEQUENCE [LARGE SCALE GENOMIC DNA]</scope>
    <source>
        <strain evidence="2 3">SJQ22</strain>
    </source>
</reference>
<dbReference type="EMBL" id="RKMG01000002">
    <property type="protein sequence ID" value="RPA65059.1"/>
    <property type="molecule type" value="Genomic_DNA"/>
</dbReference>
<dbReference type="GO" id="GO:0005524">
    <property type="term" value="F:ATP binding"/>
    <property type="evidence" value="ECO:0007669"/>
    <property type="project" value="UniProtKB-KW"/>
</dbReference>
<dbReference type="Proteomes" id="UP000273977">
    <property type="component" value="Unassembled WGS sequence"/>
</dbReference>
<dbReference type="AlphaFoldDB" id="A0A3N4GQ70"/>